<dbReference type="PANTHER" id="PTHR33215:SF13">
    <property type="entry name" value="PROTEIN DISTAL ANTENNA"/>
    <property type="match status" value="1"/>
</dbReference>
<sequence length="196" mass="22691">MSKSGKVIERNIKIAYVKQILENKMTTKQAAKELNVNAATVCDWVKKYRTDPENALPGSGHQKPDDEENRKLREKVKQLEAEVDFLKKATAYFASNHRKICNDKKEWWSDKSEPCMRLARSISYYRLLKISTYTPLDLLGIKICEIFNNSQRTYGVRRIKAALKNISINIGRGTIRSELVSAKLKHRGFRWRVNST</sequence>
<evidence type="ECO:0000313" key="2">
    <source>
        <dbReference type="EMBL" id="MCC5466496.1"/>
    </source>
</evidence>
<name>A0ABS8HV44_9FIRM</name>
<organism evidence="2 3">
    <name type="scientific">Pelosinus baikalensis</name>
    <dbReference type="NCBI Taxonomy" id="2892015"/>
    <lineage>
        <taxon>Bacteria</taxon>
        <taxon>Bacillati</taxon>
        <taxon>Bacillota</taxon>
        <taxon>Negativicutes</taxon>
        <taxon>Selenomonadales</taxon>
        <taxon>Sporomusaceae</taxon>
        <taxon>Pelosinus</taxon>
    </lineage>
</organism>
<feature type="domain" description="HTH-like" evidence="1">
    <location>
        <begin position="142"/>
        <end position="176"/>
    </location>
</feature>
<dbReference type="InterPro" id="IPR051839">
    <property type="entry name" value="RD_transcriptional_regulator"/>
</dbReference>
<dbReference type="InterPro" id="IPR009057">
    <property type="entry name" value="Homeodomain-like_sf"/>
</dbReference>
<comment type="caution">
    <text evidence="2">The sequence shown here is derived from an EMBL/GenBank/DDBJ whole genome shotgun (WGS) entry which is preliminary data.</text>
</comment>
<dbReference type="SUPFAM" id="SSF46689">
    <property type="entry name" value="Homeodomain-like"/>
    <property type="match status" value="1"/>
</dbReference>
<dbReference type="InterPro" id="IPR002514">
    <property type="entry name" value="Transposase_8"/>
</dbReference>
<protein>
    <submittedName>
        <fullName evidence="2">Transposase</fullName>
    </submittedName>
</protein>
<dbReference type="EMBL" id="JAJHJB010000019">
    <property type="protein sequence ID" value="MCC5466496.1"/>
    <property type="molecule type" value="Genomic_DNA"/>
</dbReference>
<dbReference type="Pfam" id="PF13276">
    <property type="entry name" value="HTH_21"/>
    <property type="match status" value="1"/>
</dbReference>
<proteinExistence type="predicted"/>
<evidence type="ECO:0000313" key="3">
    <source>
        <dbReference type="Proteomes" id="UP001165492"/>
    </source>
</evidence>
<dbReference type="Pfam" id="PF01527">
    <property type="entry name" value="HTH_Tnp_1"/>
    <property type="match status" value="1"/>
</dbReference>
<accession>A0ABS8HV44</accession>
<dbReference type="PANTHER" id="PTHR33215">
    <property type="entry name" value="PROTEIN DISTAL ANTENNA"/>
    <property type="match status" value="1"/>
</dbReference>
<evidence type="ECO:0000259" key="1">
    <source>
        <dbReference type="Pfam" id="PF13276"/>
    </source>
</evidence>
<dbReference type="Gene3D" id="1.10.10.60">
    <property type="entry name" value="Homeodomain-like"/>
    <property type="match status" value="1"/>
</dbReference>
<dbReference type="InterPro" id="IPR025948">
    <property type="entry name" value="HTH-like_dom"/>
</dbReference>
<gene>
    <name evidence="2" type="ORF">LMF89_14185</name>
</gene>
<reference evidence="2" key="1">
    <citation type="submission" date="2021-11" db="EMBL/GenBank/DDBJ databases">
        <title>Description of a new species Pelosinus isolated from the bottom sediments of Lake Baikal.</title>
        <authorList>
            <person name="Zakharyuk A."/>
        </authorList>
    </citation>
    <scope>NUCLEOTIDE SEQUENCE</scope>
    <source>
        <strain evidence="2">Bkl1</strain>
    </source>
</reference>
<keyword evidence="3" id="KW-1185">Reference proteome</keyword>
<dbReference type="Proteomes" id="UP001165492">
    <property type="component" value="Unassembled WGS sequence"/>
</dbReference>
<dbReference type="RefSeq" id="WP_229535639.1">
    <property type="nucleotide sequence ID" value="NZ_JAJHJB010000019.1"/>
</dbReference>